<keyword evidence="6" id="KW-1185">Reference proteome</keyword>
<evidence type="ECO:0000259" key="1">
    <source>
        <dbReference type="Pfam" id="PF04773"/>
    </source>
</evidence>
<dbReference type="RefSeq" id="WP_101715395.1">
    <property type="nucleotide sequence ID" value="NZ_CP026100.1"/>
</dbReference>
<dbReference type="Pfam" id="PF04773">
    <property type="entry name" value="FecR"/>
    <property type="match status" value="1"/>
</dbReference>
<dbReference type="EMBL" id="PJRQ01000048">
    <property type="protein sequence ID" value="PLR06924.1"/>
    <property type="molecule type" value="Genomic_DNA"/>
</dbReference>
<name>A0A2N5CM11_9CAUL</name>
<feature type="domain" description="FecR protein" evidence="1">
    <location>
        <begin position="132"/>
        <end position="219"/>
    </location>
</feature>
<evidence type="ECO:0000313" key="4">
    <source>
        <dbReference type="EMBL" id="PLR06924.1"/>
    </source>
</evidence>
<organism evidence="4 5">
    <name type="scientific">Caulobacter flavus</name>
    <dbReference type="NCBI Taxonomy" id="1679497"/>
    <lineage>
        <taxon>Bacteria</taxon>
        <taxon>Pseudomonadati</taxon>
        <taxon>Pseudomonadota</taxon>
        <taxon>Alphaproteobacteria</taxon>
        <taxon>Caulobacterales</taxon>
        <taxon>Caulobacteraceae</taxon>
        <taxon>Caulobacter</taxon>
    </lineage>
</organism>
<dbReference type="PANTHER" id="PTHR30273:SF2">
    <property type="entry name" value="PROTEIN FECR"/>
    <property type="match status" value="1"/>
</dbReference>
<dbReference type="GO" id="GO:0016989">
    <property type="term" value="F:sigma factor antagonist activity"/>
    <property type="evidence" value="ECO:0007669"/>
    <property type="project" value="TreeGrafter"/>
</dbReference>
<dbReference type="PIRSF" id="PIRSF018266">
    <property type="entry name" value="FecR"/>
    <property type="match status" value="1"/>
</dbReference>
<dbReference type="EMBL" id="CP026100">
    <property type="protein sequence ID" value="AYV48151.1"/>
    <property type="molecule type" value="Genomic_DNA"/>
</dbReference>
<dbReference type="InterPro" id="IPR032623">
    <property type="entry name" value="FecR_N"/>
</dbReference>
<dbReference type="KEGG" id="cfh:C1707_18825"/>
<dbReference type="Pfam" id="PF16220">
    <property type="entry name" value="DUF4880"/>
    <property type="match status" value="1"/>
</dbReference>
<evidence type="ECO:0000313" key="6">
    <source>
        <dbReference type="Proteomes" id="UP000281192"/>
    </source>
</evidence>
<dbReference type="InterPro" id="IPR006860">
    <property type="entry name" value="FecR"/>
</dbReference>
<dbReference type="OrthoDB" id="1098280at2"/>
<dbReference type="PANTHER" id="PTHR30273">
    <property type="entry name" value="PERIPLASMIC SIGNAL SENSOR AND SIGMA FACTOR ACTIVATOR FECR-RELATED"/>
    <property type="match status" value="1"/>
</dbReference>
<reference evidence="3 6" key="2">
    <citation type="submission" date="2018-01" db="EMBL/GenBank/DDBJ databases">
        <title>Complete genome sequence of Caulobacter flavus RHGG3.</title>
        <authorList>
            <person name="Yang E."/>
        </authorList>
    </citation>
    <scope>NUCLEOTIDE SEQUENCE [LARGE SCALE GENOMIC DNA]</scope>
    <source>
        <strain evidence="3 6">RHGG3</strain>
    </source>
</reference>
<dbReference type="Proteomes" id="UP000281192">
    <property type="component" value="Chromosome"/>
</dbReference>
<reference evidence="4 5" key="1">
    <citation type="submission" date="2017-12" db="EMBL/GenBank/DDBJ databases">
        <title>The genome sequence of Caulobacter flavus CGMCC1 15093.</title>
        <authorList>
            <person name="Gao J."/>
            <person name="Mao X."/>
            <person name="Sun J."/>
        </authorList>
    </citation>
    <scope>NUCLEOTIDE SEQUENCE [LARGE SCALE GENOMIC DNA]</scope>
    <source>
        <strain evidence="4 5">CGMCC1 15093</strain>
    </source>
</reference>
<sequence>MSAPITDSAALDPIEARGLEWINRALSGQMTPEEVDELARWRAEKPDHEAAFVEAVRFRRAVRDAVLEARAQPCAPSTASETALRPPRAARKATMSRRAMIGGSIAASVVGGYAVLRSSDDIWSAATGDRPDYRVDKGQRRSIAVASGVSAEFNTQTRASVDQTARGAEIKLISGEAAVAARTPVVIKAGLGETSTRDGRVNVRQDGATVCVTCIAGEARVARGGQAVTLTSGSQVVYDRKGLGGVHSVDPGVAVSWLSGLLVFRDAPLQQVVDEINRYRRGRIVLVDPALGRRPVYGVFQISRIDGAAEQVRRLTGAKITRLPGGLVLVS</sequence>
<dbReference type="AlphaFoldDB" id="A0A2N5CM11"/>
<feature type="domain" description="FecR N-terminal" evidence="2">
    <location>
        <begin position="20"/>
        <end position="57"/>
    </location>
</feature>
<accession>A0A2N5CM11</accession>
<proteinExistence type="predicted"/>
<gene>
    <name evidence="3" type="ORF">C1707_18825</name>
    <name evidence="4" type="ORF">CFHF_23725</name>
</gene>
<dbReference type="InterPro" id="IPR012373">
    <property type="entry name" value="Ferrdict_sens_TM"/>
</dbReference>
<dbReference type="Gene3D" id="3.55.50.30">
    <property type="match status" value="1"/>
</dbReference>
<evidence type="ECO:0000313" key="5">
    <source>
        <dbReference type="Proteomes" id="UP000234483"/>
    </source>
</evidence>
<evidence type="ECO:0000313" key="3">
    <source>
        <dbReference type="EMBL" id="AYV48151.1"/>
    </source>
</evidence>
<dbReference type="Proteomes" id="UP000234483">
    <property type="component" value="Unassembled WGS sequence"/>
</dbReference>
<dbReference type="Gene3D" id="2.60.120.1440">
    <property type="match status" value="1"/>
</dbReference>
<protein>
    <submittedName>
        <fullName evidence="4">Iron dicitrate transport regulator FecR</fullName>
    </submittedName>
</protein>
<evidence type="ECO:0000259" key="2">
    <source>
        <dbReference type="Pfam" id="PF16220"/>
    </source>
</evidence>